<protein>
    <submittedName>
        <fullName evidence="1">Uncharacterized protein</fullName>
    </submittedName>
</protein>
<name>F8LCS9_9BACT</name>
<reference evidence="1" key="1">
    <citation type="submission" date="2011-05" db="EMBL/GenBank/DDBJ databases">
        <title>Unity in variety -- the pan-genome of the Chlamydiae.</title>
        <authorList>
            <person name="Collingro A."/>
            <person name="Tischler P."/>
            <person name="Weinmaier T."/>
            <person name="Penz T."/>
            <person name="Heinz E."/>
            <person name="Brunham R.C."/>
            <person name="Read T.D."/>
            <person name="Bavoil P.M."/>
            <person name="Sachse K."/>
            <person name="Kahane S."/>
            <person name="Friedman M.G."/>
            <person name="Rattei T."/>
            <person name="Myers G.S.A."/>
            <person name="Horn M."/>
        </authorList>
    </citation>
    <scope>NUCLEOTIDE SEQUENCE</scope>
    <source>
        <strain evidence="1">2032/99</strain>
    </source>
</reference>
<sequence>MEHERPMIRRRKHKTKPDTYQVIIRDKDGHPESYETFPNKQEAIEWQIKERARYDQKLCLR</sequence>
<accession>F8LCS9</accession>
<dbReference type="EMBL" id="FR872652">
    <property type="protein sequence ID" value="CCB91293.1"/>
    <property type="molecule type" value="Genomic_DNA"/>
</dbReference>
<proteinExistence type="predicted"/>
<organism evidence="1">
    <name type="scientific">Waddlia chondrophila 2032/99</name>
    <dbReference type="NCBI Taxonomy" id="765953"/>
    <lineage>
        <taxon>Bacteria</taxon>
        <taxon>Pseudomonadati</taxon>
        <taxon>Chlamydiota</taxon>
        <taxon>Chlamydiia</taxon>
        <taxon>Parachlamydiales</taxon>
        <taxon>Waddliaceae</taxon>
        <taxon>Waddlia</taxon>
    </lineage>
</organism>
<evidence type="ECO:0000313" key="1">
    <source>
        <dbReference type="EMBL" id="CCB91293.1"/>
    </source>
</evidence>
<gene>
    <name evidence="1" type="ORF">WCH_CZ18220</name>
</gene>
<dbReference type="AlphaFoldDB" id="F8LCS9"/>